<evidence type="ECO:0000313" key="2">
    <source>
        <dbReference type="Proteomes" id="UP000650467"/>
    </source>
</evidence>
<proteinExistence type="predicted"/>
<gene>
    <name evidence="1" type="ORF">HXX76_013921</name>
</gene>
<dbReference type="EMBL" id="JAEHOC010000058">
    <property type="protein sequence ID" value="KAG2425167.1"/>
    <property type="molecule type" value="Genomic_DNA"/>
</dbReference>
<evidence type="ECO:0000313" key="1">
    <source>
        <dbReference type="EMBL" id="KAG2425167.1"/>
    </source>
</evidence>
<name>A0A835SDA1_CHLIN</name>
<comment type="caution">
    <text evidence="1">The sequence shown here is derived from an EMBL/GenBank/DDBJ whole genome shotgun (WGS) entry which is preliminary data.</text>
</comment>
<keyword evidence="2" id="KW-1185">Reference proteome</keyword>
<organism evidence="1 2">
    <name type="scientific">Chlamydomonas incerta</name>
    <dbReference type="NCBI Taxonomy" id="51695"/>
    <lineage>
        <taxon>Eukaryota</taxon>
        <taxon>Viridiplantae</taxon>
        <taxon>Chlorophyta</taxon>
        <taxon>core chlorophytes</taxon>
        <taxon>Chlorophyceae</taxon>
        <taxon>CS clade</taxon>
        <taxon>Chlamydomonadales</taxon>
        <taxon>Chlamydomonadaceae</taxon>
        <taxon>Chlamydomonas</taxon>
    </lineage>
</organism>
<accession>A0A835SDA1</accession>
<dbReference type="OrthoDB" id="545562at2759"/>
<sequence>MEQELVEVKQREVVAWQPRVCNLAAQILLHACGKQQFRTTISDYFAKLAAANDSGLQQAAAGMGMQLAQLGAEADDVLTRRNVLVHPGSLESLEVEVNAVRSCITTLLEQACRQECRIVRAYEIFKGAFPERFK</sequence>
<dbReference type="Proteomes" id="UP000650467">
    <property type="component" value="Unassembled WGS sequence"/>
</dbReference>
<dbReference type="AlphaFoldDB" id="A0A835SDA1"/>
<protein>
    <submittedName>
        <fullName evidence="1">Uncharacterized protein</fullName>
    </submittedName>
</protein>
<reference evidence="1" key="1">
    <citation type="journal article" date="2020" name="bioRxiv">
        <title>Comparative genomics of Chlamydomonas.</title>
        <authorList>
            <person name="Craig R.J."/>
            <person name="Hasan A.R."/>
            <person name="Ness R.W."/>
            <person name="Keightley P.D."/>
        </authorList>
    </citation>
    <scope>NUCLEOTIDE SEQUENCE</scope>
    <source>
        <strain evidence="1">SAG 7.73</strain>
    </source>
</reference>